<dbReference type="KEGG" id="dfo:Dform_00922"/>
<dbReference type="Proteomes" id="UP000185934">
    <property type="component" value="Chromosome"/>
</dbReference>
<dbReference type="UniPathway" id="UPA00148">
    <property type="reaction ID" value="UER00236"/>
</dbReference>
<dbReference type="PIRSF" id="PIRSF006135">
    <property type="entry name" value="CobU"/>
    <property type="match status" value="1"/>
</dbReference>
<dbReference type="OrthoDB" id="9799422at2"/>
<evidence type="ECO:0000256" key="3">
    <source>
        <dbReference type="ARBA" id="ARBA00001522"/>
    </source>
</evidence>
<accession>A0A1P8F6X1</accession>
<dbReference type="Gene3D" id="3.40.50.300">
    <property type="entry name" value="P-loop containing nucleotide triphosphate hydrolases"/>
    <property type="match status" value="1"/>
</dbReference>
<dbReference type="EC" id="2.7.1.156" evidence="8"/>
<evidence type="ECO:0000256" key="17">
    <source>
        <dbReference type="ARBA" id="ARBA00030571"/>
    </source>
</evidence>
<sequence>MKKRTILLIGGARSGKSSYAEELAREIGGEVLFVATAEARDEEMRRRIEVHKKSRPAHWHTLEAPCKVGDCISKDNRILDVVVLDCVTLLVNNVLCQHMAVSGEDVDEKAVEADIKTEINSIIACMVQSLATYIMVTNEVGEGIIPLGASTRIYRDVLGRANQMLAKAVDEVYLMVAGIPLKVKPQN</sequence>
<evidence type="ECO:0000256" key="7">
    <source>
        <dbReference type="ARBA" id="ARBA00007490"/>
    </source>
</evidence>
<dbReference type="KEGG" id="dfo:Dform_00895"/>
<keyword evidence="11 20" id="KW-0808">Transferase</keyword>
<gene>
    <name evidence="20" type="primary">cobP</name>
    <name evidence="20" type="synonym">cobU</name>
    <name evidence="20" type="ORF">Dform_00895</name>
    <name evidence="21" type="ORF">Dform_00922</name>
</gene>
<keyword evidence="20" id="KW-0548">Nucleotidyltransferase</keyword>
<name>A0A1P8F6X1_9CHLR</name>
<evidence type="ECO:0000313" key="21">
    <source>
        <dbReference type="EMBL" id="APV44263.1"/>
    </source>
</evidence>
<dbReference type="AlphaFoldDB" id="A0A1P8F6X1"/>
<organism evidence="20 22">
    <name type="scientific">Dehalogenimonas formicexedens</name>
    <dbReference type="NCBI Taxonomy" id="1839801"/>
    <lineage>
        <taxon>Bacteria</taxon>
        <taxon>Bacillati</taxon>
        <taxon>Chloroflexota</taxon>
        <taxon>Dehalococcoidia</taxon>
        <taxon>Dehalococcoidales</taxon>
        <taxon>Dehalococcoidaceae</taxon>
        <taxon>Dehalogenimonas</taxon>
    </lineage>
</organism>
<evidence type="ECO:0000256" key="9">
    <source>
        <dbReference type="ARBA" id="ARBA00012523"/>
    </source>
</evidence>
<dbReference type="GO" id="GO:0005525">
    <property type="term" value="F:GTP binding"/>
    <property type="evidence" value="ECO:0007669"/>
    <property type="project" value="UniProtKB-KW"/>
</dbReference>
<proteinExistence type="inferred from homology"/>
<keyword evidence="13 20" id="KW-0418">Kinase</keyword>
<feature type="active site" description="GMP-histidine intermediate" evidence="18">
    <location>
        <position position="51"/>
    </location>
</feature>
<evidence type="ECO:0000256" key="15">
    <source>
        <dbReference type="ARBA" id="ARBA00023134"/>
    </source>
</evidence>
<evidence type="ECO:0000256" key="16">
    <source>
        <dbReference type="ARBA" id="ARBA00029570"/>
    </source>
</evidence>
<dbReference type="EMBL" id="CP018258">
    <property type="protein sequence ID" value="APV44236.1"/>
    <property type="molecule type" value="Genomic_DNA"/>
</dbReference>
<keyword evidence="12 19" id="KW-0547">Nucleotide-binding</keyword>
<evidence type="ECO:0000256" key="5">
    <source>
        <dbReference type="ARBA" id="ARBA00004692"/>
    </source>
</evidence>
<feature type="binding site" evidence="19">
    <location>
        <begin position="35"/>
        <end position="37"/>
    </location>
    <ligand>
        <name>GTP</name>
        <dbReference type="ChEBI" id="CHEBI:37565"/>
    </ligand>
</feature>
<dbReference type="PANTHER" id="PTHR34848:SF1">
    <property type="entry name" value="BIFUNCTIONAL ADENOSYLCOBALAMIN BIOSYNTHESIS PROTEIN COBU"/>
    <property type="match status" value="1"/>
</dbReference>
<evidence type="ECO:0000256" key="13">
    <source>
        <dbReference type="ARBA" id="ARBA00022777"/>
    </source>
</evidence>
<feature type="binding site" evidence="19">
    <location>
        <position position="63"/>
    </location>
    <ligand>
        <name>GTP</name>
        <dbReference type="ChEBI" id="CHEBI:37565"/>
    </ligand>
</feature>
<evidence type="ECO:0000256" key="4">
    <source>
        <dbReference type="ARBA" id="ARBA00003889"/>
    </source>
</evidence>
<comment type="pathway">
    <text evidence="5">Cofactor biosynthesis; adenosylcobalamin biosynthesis; adenosylcobalamin from cob(II)yrinate a,c-diamide: step 6/7.</text>
</comment>
<dbReference type="GO" id="GO:0005524">
    <property type="term" value="F:ATP binding"/>
    <property type="evidence" value="ECO:0007669"/>
    <property type="project" value="UniProtKB-KW"/>
</dbReference>
<dbReference type="GO" id="GO:0043752">
    <property type="term" value="F:adenosylcobinamide kinase activity"/>
    <property type="evidence" value="ECO:0007669"/>
    <property type="project" value="UniProtKB-EC"/>
</dbReference>
<dbReference type="GO" id="GO:0008820">
    <property type="term" value="F:cobinamide phosphate guanylyltransferase activity"/>
    <property type="evidence" value="ECO:0007669"/>
    <property type="project" value="UniProtKB-EC"/>
</dbReference>
<dbReference type="Pfam" id="PF02283">
    <property type="entry name" value="CobU"/>
    <property type="match status" value="1"/>
</dbReference>
<keyword evidence="15 19" id="KW-0342">GTP-binding</keyword>
<evidence type="ECO:0000256" key="18">
    <source>
        <dbReference type="PIRSR" id="PIRSR006135-1"/>
    </source>
</evidence>
<dbReference type="EMBL" id="CP018258">
    <property type="protein sequence ID" value="APV44263.1"/>
    <property type="molecule type" value="Genomic_DNA"/>
</dbReference>
<reference evidence="20" key="2">
    <citation type="journal article" date="2017" name="Int. J. Syst. Evol. Microbiol.">
        <title>Dehalogenimonas formicexedens sp. nov., a chlorinated alkane-respiring bacterium isolated from contaminated groundwater.</title>
        <authorList>
            <person name="Key T.A."/>
            <person name="Bowman K.S."/>
            <person name="Lee I."/>
            <person name="Chun J."/>
            <person name="Albuquerque L."/>
            <person name="da Costa M.S."/>
            <person name="Rainey F.A."/>
            <person name="Moe W.M."/>
        </authorList>
    </citation>
    <scope>NUCLEOTIDE SEQUENCE</scope>
    <source>
        <strain evidence="20">NSZ-14</strain>
    </source>
</reference>
<evidence type="ECO:0000256" key="11">
    <source>
        <dbReference type="ARBA" id="ARBA00022679"/>
    </source>
</evidence>
<comment type="catalytic activity">
    <reaction evidence="2">
        <text>adenosylcob(III)inamide phosphate + GTP + H(+) = adenosylcob(III)inamide-GDP + diphosphate</text>
        <dbReference type="Rhea" id="RHEA:22712"/>
        <dbReference type="ChEBI" id="CHEBI:15378"/>
        <dbReference type="ChEBI" id="CHEBI:33019"/>
        <dbReference type="ChEBI" id="CHEBI:37565"/>
        <dbReference type="ChEBI" id="CHEBI:58502"/>
        <dbReference type="ChEBI" id="CHEBI:60487"/>
        <dbReference type="EC" id="2.7.7.62"/>
    </reaction>
</comment>
<comment type="function">
    <text evidence="4">Catalyzes ATP-dependent phosphorylation of adenosylcobinamide and addition of GMP to adenosylcobinamide phosphate.</text>
</comment>
<feature type="binding site" evidence="19">
    <location>
        <begin position="10"/>
        <end position="17"/>
    </location>
    <ligand>
        <name>GTP</name>
        <dbReference type="ChEBI" id="CHEBI:37565"/>
    </ligand>
</feature>
<dbReference type="CDD" id="cd00544">
    <property type="entry name" value="CobU"/>
    <property type="match status" value="1"/>
</dbReference>
<comment type="similarity">
    <text evidence="7">Belongs to the CobU/CobP family.</text>
</comment>
<evidence type="ECO:0000256" key="8">
    <source>
        <dbReference type="ARBA" id="ARBA00012016"/>
    </source>
</evidence>
<comment type="catalytic activity">
    <reaction evidence="3">
        <text>adenosylcob(III)inamide + GTP = adenosylcob(III)inamide phosphate + GDP + H(+)</text>
        <dbReference type="Rhea" id="RHEA:15765"/>
        <dbReference type="ChEBI" id="CHEBI:2480"/>
        <dbReference type="ChEBI" id="CHEBI:15378"/>
        <dbReference type="ChEBI" id="CHEBI:37565"/>
        <dbReference type="ChEBI" id="CHEBI:58189"/>
        <dbReference type="ChEBI" id="CHEBI:58502"/>
        <dbReference type="EC" id="2.7.1.156"/>
    </reaction>
</comment>
<evidence type="ECO:0000256" key="19">
    <source>
        <dbReference type="PIRSR" id="PIRSR006135-2"/>
    </source>
</evidence>
<evidence type="ECO:0000313" key="20">
    <source>
        <dbReference type="EMBL" id="APV44236.1"/>
    </source>
</evidence>
<dbReference type="InterPro" id="IPR027417">
    <property type="entry name" value="P-loop_NTPase"/>
</dbReference>
<dbReference type="SUPFAM" id="SSF52540">
    <property type="entry name" value="P-loop containing nucleoside triphosphate hydrolases"/>
    <property type="match status" value="1"/>
</dbReference>
<dbReference type="RefSeq" id="WP_076003960.1">
    <property type="nucleotide sequence ID" value="NZ_CP018258.1"/>
</dbReference>
<dbReference type="NCBIfam" id="NF004469">
    <property type="entry name" value="PRK05800.1"/>
    <property type="match status" value="1"/>
</dbReference>
<dbReference type="PANTHER" id="PTHR34848">
    <property type="match status" value="1"/>
</dbReference>
<dbReference type="InterPro" id="IPR003203">
    <property type="entry name" value="CobU/CobP"/>
</dbReference>
<comment type="pathway">
    <text evidence="6">Cofactor biosynthesis; adenosylcobalamin biosynthesis; adenosylcobalamin from cob(II)yrinate a,c-diamide: step 5/7.</text>
</comment>
<feature type="binding site" evidence="19">
    <location>
        <begin position="52"/>
        <end position="55"/>
    </location>
    <ligand>
        <name>GTP</name>
        <dbReference type="ChEBI" id="CHEBI:37565"/>
    </ligand>
</feature>
<keyword evidence="14" id="KW-0067">ATP-binding</keyword>
<comment type="catalytic activity">
    <reaction evidence="1">
        <text>adenosylcob(III)inamide + ATP = adenosylcob(III)inamide phosphate + ADP + H(+)</text>
        <dbReference type="Rhea" id="RHEA:15769"/>
        <dbReference type="ChEBI" id="CHEBI:2480"/>
        <dbReference type="ChEBI" id="CHEBI:15378"/>
        <dbReference type="ChEBI" id="CHEBI:30616"/>
        <dbReference type="ChEBI" id="CHEBI:58502"/>
        <dbReference type="ChEBI" id="CHEBI:456216"/>
        <dbReference type="EC" id="2.7.1.156"/>
    </reaction>
</comment>
<dbReference type="EC" id="2.7.7.62" evidence="9"/>
<evidence type="ECO:0000256" key="6">
    <source>
        <dbReference type="ARBA" id="ARBA00005159"/>
    </source>
</evidence>
<evidence type="ECO:0000256" key="14">
    <source>
        <dbReference type="ARBA" id="ARBA00022840"/>
    </source>
</evidence>
<keyword evidence="10" id="KW-0169">Cobalamin biosynthesis</keyword>
<reference evidence="22" key="1">
    <citation type="submission" date="2016-11" db="EMBL/GenBank/DDBJ databases">
        <title>Dehalogenimonas formicexedens sp. nov., a chlorinated alkane respiring bacterium isolated from contaminated groundwater.</title>
        <authorList>
            <person name="Key T.A."/>
            <person name="Bowman K.S."/>
            <person name="Lee I."/>
            <person name="Chun J."/>
            <person name="Albuquerque L."/>
            <person name="da Costa M.S."/>
            <person name="Rainey F.A."/>
            <person name="Moe W.M."/>
        </authorList>
    </citation>
    <scope>NUCLEOTIDE SEQUENCE [LARGE SCALE GENOMIC DNA]</scope>
    <source>
        <strain evidence="22">NSZ-14</strain>
    </source>
</reference>
<evidence type="ECO:0000256" key="1">
    <source>
        <dbReference type="ARBA" id="ARBA00000312"/>
    </source>
</evidence>
<protein>
    <recommendedName>
        <fullName evidence="16">Adenosylcobinamide kinase</fullName>
        <ecNumber evidence="8">2.7.1.156</ecNumber>
        <ecNumber evidence="9">2.7.7.62</ecNumber>
    </recommendedName>
    <alternativeName>
        <fullName evidence="17">Adenosylcobinamide-phosphate guanylyltransferase</fullName>
    </alternativeName>
</protein>
<dbReference type="GO" id="GO:0009236">
    <property type="term" value="P:cobalamin biosynthetic process"/>
    <property type="evidence" value="ECO:0007669"/>
    <property type="project" value="UniProtKB-UniPathway"/>
</dbReference>
<keyword evidence="22" id="KW-1185">Reference proteome</keyword>
<evidence type="ECO:0000256" key="10">
    <source>
        <dbReference type="ARBA" id="ARBA00022573"/>
    </source>
</evidence>
<dbReference type="STRING" id="1839801.Dform_00895"/>
<evidence type="ECO:0000256" key="2">
    <source>
        <dbReference type="ARBA" id="ARBA00000711"/>
    </source>
</evidence>
<feature type="binding site" evidence="19">
    <location>
        <position position="85"/>
    </location>
    <ligand>
        <name>GTP</name>
        <dbReference type="ChEBI" id="CHEBI:37565"/>
    </ligand>
</feature>
<evidence type="ECO:0000313" key="22">
    <source>
        <dbReference type="Proteomes" id="UP000185934"/>
    </source>
</evidence>
<evidence type="ECO:0000256" key="12">
    <source>
        <dbReference type="ARBA" id="ARBA00022741"/>
    </source>
</evidence>